<keyword evidence="3" id="KW-1185">Reference proteome</keyword>
<feature type="chain" id="PRO_5045934265" evidence="1">
    <location>
        <begin position="21"/>
        <end position="276"/>
    </location>
</feature>
<name>A0ABX8GXT1_9BACT</name>
<dbReference type="Proteomes" id="UP000682802">
    <property type="component" value="Chromosome 1"/>
</dbReference>
<accession>A0ABX8GXT1</accession>
<evidence type="ECO:0000256" key="1">
    <source>
        <dbReference type="SAM" id="SignalP"/>
    </source>
</evidence>
<evidence type="ECO:0000313" key="3">
    <source>
        <dbReference type="Proteomes" id="UP000682802"/>
    </source>
</evidence>
<protein>
    <submittedName>
        <fullName evidence="2">Uncharacterized protein</fullName>
    </submittedName>
</protein>
<reference evidence="2 3" key="1">
    <citation type="submission" date="2021-05" db="EMBL/GenBank/DDBJ databases">
        <title>Comparative genomic studies on the polysaccharide-degrading batcterial strains of the Flammeovirga genus.</title>
        <authorList>
            <person name="Zewei F."/>
            <person name="Zheng Z."/>
            <person name="Yu L."/>
            <person name="Ruyue G."/>
            <person name="Yanhong M."/>
            <person name="Yuanyuan C."/>
            <person name="Jingyan G."/>
            <person name="Wenjun H."/>
        </authorList>
    </citation>
    <scope>NUCLEOTIDE SEQUENCE [LARGE SCALE GENOMIC DNA]</scope>
    <source>
        <strain evidence="2 3">YS10</strain>
    </source>
</reference>
<dbReference type="EMBL" id="CP076128">
    <property type="protein sequence ID" value="QWG08224.1"/>
    <property type="molecule type" value="Genomic_DNA"/>
</dbReference>
<dbReference type="RefSeq" id="WP_144075598.1">
    <property type="nucleotide sequence ID" value="NZ_CP076128.1"/>
</dbReference>
<keyword evidence="1" id="KW-0732">Signal</keyword>
<proteinExistence type="predicted"/>
<sequence>MKKIVFTLLIFCCGISLSQAQQTIGNYKGDESKLYAETKQFTQFIKRFNNEEDRNGQPYSTGSYKYRENNYRKKYLEILFDGENTSISKQMKKNFIDEITNKKSPKYIEKHQGGYFAEVSTRFLYKGKNTDVTLYMQLEQDSLGYKWSISDVYSKQLQGLFENNDPKKNFLHPMSHEIDFMNLHRAFGDKDEIEDYAYKGHEIDYISILFYLLKTGDLKFVTVTNVRFHIFQIENWYFTVEKFERDSYNSGWLISSLMPLKPTDIETMRRYVLHKK</sequence>
<organism evidence="2 3">
    <name type="scientific">Flammeovirga kamogawensis</name>
    <dbReference type="NCBI Taxonomy" id="373891"/>
    <lineage>
        <taxon>Bacteria</taxon>
        <taxon>Pseudomonadati</taxon>
        <taxon>Bacteroidota</taxon>
        <taxon>Cytophagia</taxon>
        <taxon>Cytophagales</taxon>
        <taxon>Flammeovirgaceae</taxon>
        <taxon>Flammeovirga</taxon>
    </lineage>
</organism>
<gene>
    <name evidence="2" type="ORF">KM029_04615</name>
</gene>
<evidence type="ECO:0000313" key="2">
    <source>
        <dbReference type="EMBL" id="QWG08224.1"/>
    </source>
</evidence>
<feature type="signal peptide" evidence="1">
    <location>
        <begin position="1"/>
        <end position="20"/>
    </location>
</feature>